<dbReference type="AlphaFoldDB" id="A0AAN7BXA3"/>
<keyword evidence="3" id="KW-1185">Reference proteome</keyword>
<dbReference type="EMBL" id="MU865295">
    <property type="protein sequence ID" value="KAK4231007.1"/>
    <property type="molecule type" value="Genomic_DNA"/>
</dbReference>
<evidence type="ECO:0000313" key="3">
    <source>
        <dbReference type="Proteomes" id="UP001301958"/>
    </source>
</evidence>
<comment type="caution">
    <text evidence="2">The sequence shown here is derived from an EMBL/GenBank/DDBJ whole genome shotgun (WGS) entry which is preliminary data.</text>
</comment>
<organism evidence="2 3">
    <name type="scientific">Podospora fimiseda</name>
    <dbReference type="NCBI Taxonomy" id="252190"/>
    <lineage>
        <taxon>Eukaryota</taxon>
        <taxon>Fungi</taxon>
        <taxon>Dikarya</taxon>
        <taxon>Ascomycota</taxon>
        <taxon>Pezizomycotina</taxon>
        <taxon>Sordariomycetes</taxon>
        <taxon>Sordariomycetidae</taxon>
        <taxon>Sordariales</taxon>
        <taxon>Podosporaceae</taxon>
        <taxon>Podospora</taxon>
    </lineage>
</organism>
<proteinExistence type="predicted"/>
<evidence type="ECO:0000313" key="2">
    <source>
        <dbReference type="EMBL" id="KAK4231007.1"/>
    </source>
</evidence>
<dbReference type="Proteomes" id="UP001301958">
    <property type="component" value="Unassembled WGS sequence"/>
</dbReference>
<reference evidence="2" key="2">
    <citation type="submission" date="2023-05" db="EMBL/GenBank/DDBJ databases">
        <authorList>
            <consortium name="Lawrence Berkeley National Laboratory"/>
            <person name="Steindorff A."/>
            <person name="Hensen N."/>
            <person name="Bonometti L."/>
            <person name="Westerberg I."/>
            <person name="Brannstrom I.O."/>
            <person name="Guillou S."/>
            <person name="Cros-Aarteil S."/>
            <person name="Calhoun S."/>
            <person name="Haridas S."/>
            <person name="Kuo A."/>
            <person name="Mondo S."/>
            <person name="Pangilinan J."/>
            <person name="Riley R."/>
            <person name="Labutti K."/>
            <person name="Andreopoulos B."/>
            <person name="Lipzen A."/>
            <person name="Chen C."/>
            <person name="Yanf M."/>
            <person name="Daum C."/>
            <person name="Ng V."/>
            <person name="Clum A."/>
            <person name="Ohm R."/>
            <person name="Martin F."/>
            <person name="Silar P."/>
            <person name="Natvig D."/>
            <person name="Lalanne C."/>
            <person name="Gautier V."/>
            <person name="Ament-Velasquez S.L."/>
            <person name="Kruys A."/>
            <person name="Hutchinson M.I."/>
            <person name="Powell A.J."/>
            <person name="Barry K."/>
            <person name="Miller A.N."/>
            <person name="Grigoriev I.V."/>
            <person name="Debuchy R."/>
            <person name="Gladieux P."/>
            <person name="Thoren M.H."/>
            <person name="Johannesson H."/>
        </authorList>
    </citation>
    <scope>NUCLEOTIDE SEQUENCE</scope>
    <source>
        <strain evidence="2">CBS 990.96</strain>
    </source>
</reference>
<feature type="compositionally biased region" description="Basic and acidic residues" evidence="1">
    <location>
        <begin position="133"/>
        <end position="142"/>
    </location>
</feature>
<feature type="region of interest" description="Disordered" evidence="1">
    <location>
        <begin position="1"/>
        <end position="178"/>
    </location>
</feature>
<feature type="compositionally biased region" description="Basic and acidic residues" evidence="1">
    <location>
        <begin position="110"/>
        <end position="120"/>
    </location>
</feature>
<protein>
    <submittedName>
        <fullName evidence="2">Uncharacterized protein</fullName>
    </submittedName>
</protein>
<name>A0AAN7BXA3_9PEZI</name>
<gene>
    <name evidence="2" type="ORF">QBC38DRAFT_277300</name>
</gene>
<evidence type="ECO:0000256" key="1">
    <source>
        <dbReference type="SAM" id="MobiDB-lite"/>
    </source>
</evidence>
<sequence length="178" mass="19177">MSANDKALAGQGEFHDSIKPSKPMMTHGHQIGQKVGNDAFPEFHAKTYPPGSAPKESTFYPNPISEIPGQANNDMMDPSSRTSPLDMPGATSKSVYNEAPIGRPVEGQGDIDRRRAERGGLDGVSRNPGKMDFSADSREKGLRANLSEGTDFRSKGISATERIPVSASEVASDKHERH</sequence>
<reference evidence="2" key="1">
    <citation type="journal article" date="2023" name="Mol. Phylogenet. Evol.">
        <title>Genome-scale phylogeny and comparative genomics of the fungal order Sordariales.</title>
        <authorList>
            <person name="Hensen N."/>
            <person name="Bonometti L."/>
            <person name="Westerberg I."/>
            <person name="Brannstrom I.O."/>
            <person name="Guillou S."/>
            <person name="Cros-Aarteil S."/>
            <person name="Calhoun S."/>
            <person name="Haridas S."/>
            <person name="Kuo A."/>
            <person name="Mondo S."/>
            <person name="Pangilinan J."/>
            <person name="Riley R."/>
            <person name="LaButti K."/>
            <person name="Andreopoulos B."/>
            <person name="Lipzen A."/>
            <person name="Chen C."/>
            <person name="Yan M."/>
            <person name="Daum C."/>
            <person name="Ng V."/>
            <person name="Clum A."/>
            <person name="Steindorff A."/>
            <person name="Ohm R.A."/>
            <person name="Martin F."/>
            <person name="Silar P."/>
            <person name="Natvig D.O."/>
            <person name="Lalanne C."/>
            <person name="Gautier V."/>
            <person name="Ament-Velasquez S.L."/>
            <person name="Kruys A."/>
            <person name="Hutchinson M.I."/>
            <person name="Powell A.J."/>
            <person name="Barry K."/>
            <person name="Miller A.N."/>
            <person name="Grigoriev I.V."/>
            <person name="Debuchy R."/>
            <person name="Gladieux P."/>
            <person name="Hiltunen Thoren M."/>
            <person name="Johannesson H."/>
        </authorList>
    </citation>
    <scope>NUCLEOTIDE SEQUENCE</scope>
    <source>
        <strain evidence="2">CBS 990.96</strain>
    </source>
</reference>
<accession>A0AAN7BXA3</accession>